<gene>
    <name evidence="1" type="ORF">BTMF_LOCUS5018</name>
</gene>
<proteinExistence type="predicted"/>
<dbReference type="STRING" id="42155.A0A0R3QH89"/>
<sequence length="75" mass="8852">MKQVSFLFLGIILSSQSARKRSKWRVKILKIDVDGLEVYFPYDYIYPEQILYMSELKKTLDAKVNFPWNSTNLCA</sequence>
<name>A0A0R3QH89_9BILA</name>
<reference evidence="3" key="1">
    <citation type="submission" date="2017-02" db="UniProtKB">
        <authorList>
            <consortium name="WormBaseParasite"/>
        </authorList>
    </citation>
    <scope>IDENTIFICATION</scope>
</reference>
<evidence type="ECO:0000313" key="1">
    <source>
        <dbReference type="EMBL" id="VDO17577.1"/>
    </source>
</evidence>
<dbReference type="WBParaSite" id="BTMF_0000575201-mRNA-1">
    <property type="protein sequence ID" value="BTMF_0000575201-mRNA-1"/>
    <property type="gene ID" value="BTMF_0000575201"/>
</dbReference>
<evidence type="ECO:0000313" key="2">
    <source>
        <dbReference type="Proteomes" id="UP000280834"/>
    </source>
</evidence>
<keyword evidence="2" id="KW-1185">Reference proteome</keyword>
<protein>
    <submittedName>
        <fullName evidence="3">Secreted protein</fullName>
    </submittedName>
</protein>
<accession>A0A0R3QH89</accession>
<dbReference type="AlphaFoldDB" id="A0A0R3QH89"/>
<dbReference type="Proteomes" id="UP000280834">
    <property type="component" value="Unassembled WGS sequence"/>
</dbReference>
<evidence type="ECO:0000313" key="3">
    <source>
        <dbReference type="WBParaSite" id="BTMF_0000575201-mRNA-1"/>
    </source>
</evidence>
<reference evidence="1 2" key="2">
    <citation type="submission" date="2018-11" db="EMBL/GenBank/DDBJ databases">
        <authorList>
            <consortium name="Pathogen Informatics"/>
        </authorList>
    </citation>
    <scope>NUCLEOTIDE SEQUENCE [LARGE SCALE GENOMIC DNA]</scope>
</reference>
<organism evidence="3">
    <name type="scientific">Brugia timori</name>
    <dbReference type="NCBI Taxonomy" id="42155"/>
    <lineage>
        <taxon>Eukaryota</taxon>
        <taxon>Metazoa</taxon>
        <taxon>Ecdysozoa</taxon>
        <taxon>Nematoda</taxon>
        <taxon>Chromadorea</taxon>
        <taxon>Rhabditida</taxon>
        <taxon>Spirurina</taxon>
        <taxon>Spiruromorpha</taxon>
        <taxon>Filarioidea</taxon>
        <taxon>Onchocercidae</taxon>
        <taxon>Brugia</taxon>
    </lineage>
</organism>
<dbReference type="EMBL" id="UZAG01005196">
    <property type="protein sequence ID" value="VDO17577.1"/>
    <property type="molecule type" value="Genomic_DNA"/>
</dbReference>